<evidence type="ECO:0000256" key="4">
    <source>
        <dbReference type="ARBA" id="ARBA00022989"/>
    </source>
</evidence>
<accession>A0A1E5QA26</accession>
<comment type="subcellular location">
    <subcellularLocation>
        <location evidence="1">Membrane</location>
        <topology evidence="1">Multi-pass membrane protein</topology>
    </subcellularLocation>
</comment>
<keyword evidence="3 6" id="KW-0812">Transmembrane</keyword>
<evidence type="ECO:0000256" key="3">
    <source>
        <dbReference type="ARBA" id="ARBA00022692"/>
    </source>
</evidence>
<dbReference type="PANTHER" id="PTHR32322:SF2">
    <property type="entry name" value="EAMA DOMAIN-CONTAINING PROTEIN"/>
    <property type="match status" value="1"/>
</dbReference>
<dbReference type="Proteomes" id="UP000095347">
    <property type="component" value="Unassembled WGS sequence"/>
</dbReference>
<feature type="transmembrane region" description="Helical" evidence="6">
    <location>
        <begin position="206"/>
        <end position="227"/>
    </location>
</feature>
<evidence type="ECO:0000256" key="5">
    <source>
        <dbReference type="ARBA" id="ARBA00023136"/>
    </source>
</evidence>
<dbReference type="Pfam" id="PF00892">
    <property type="entry name" value="EamA"/>
    <property type="match status" value="2"/>
</dbReference>
<proteinExistence type="inferred from homology"/>
<keyword evidence="8" id="KW-0547">Nucleotide-binding</keyword>
<evidence type="ECO:0000256" key="2">
    <source>
        <dbReference type="ARBA" id="ARBA00007362"/>
    </source>
</evidence>
<dbReference type="InterPro" id="IPR050638">
    <property type="entry name" value="AA-Vitamin_Transporters"/>
</dbReference>
<evidence type="ECO:0000256" key="6">
    <source>
        <dbReference type="SAM" id="Phobius"/>
    </source>
</evidence>
<comment type="similarity">
    <text evidence="2">Belongs to the EamA transporter family.</text>
</comment>
<dbReference type="Gene3D" id="1.10.3730.20">
    <property type="match status" value="2"/>
</dbReference>
<sequence>MMPGVFVMLWSTGFLGAKLGLPYVEPFTFLLLRFLILTVILVAAAFVLRAPWPSTWAEFMRLGIVGLLVHGIYLGGVFSSIHAGLPAGVAALIVGLQPLLTAVGAGPFLGEKVTPRQWLGLALGLLGVALVLGEKLHFDQTGLQATGFAVAALFGITGGTIYQKRHGGGMDLRTGSAVQYAVAAVPMAVLAWLFESGDIQWSGELIFALGWLVVVLSIGAISLLYILIRRGAASKVASLFYLTPAVTAVLAWILFDETLAPLAIAGMAVTVVGVALVTQNQNNKPKGNSL</sequence>
<dbReference type="EMBL" id="MCGG01000011">
    <property type="protein sequence ID" value="OEJ68656.1"/>
    <property type="molecule type" value="Genomic_DNA"/>
</dbReference>
<gene>
    <name evidence="8" type="ORF">BEN30_05410</name>
</gene>
<comment type="caution">
    <text evidence="8">The sequence shown here is derived from an EMBL/GenBank/DDBJ whole genome shotgun (WGS) entry which is preliminary data.</text>
</comment>
<evidence type="ECO:0000256" key="1">
    <source>
        <dbReference type="ARBA" id="ARBA00004141"/>
    </source>
</evidence>
<feature type="transmembrane region" description="Helical" evidence="6">
    <location>
        <begin position="142"/>
        <end position="162"/>
    </location>
</feature>
<feature type="transmembrane region" description="Helical" evidence="6">
    <location>
        <begin position="87"/>
        <end position="106"/>
    </location>
</feature>
<dbReference type="InterPro" id="IPR000620">
    <property type="entry name" value="EamA_dom"/>
</dbReference>
<dbReference type="InterPro" id="IPR037185">
    <property type="entry name" value="EmrE-like"/>
</dbReference>
<dbReference type="PANTHER" id="PTHR32322">
    <property type="entry name" value="INNER MEMBRANE TRANSPORTER"/>
    <property type="match status" value="1"/>
</dbReference>
<evidence type="ECO:0000259" key="7">
    <source>
        <dbReference type="Pfam" id="PF00892"/>
    </source>
</evidence>
<keyword evidence="5 6" id="KW-0472">Membrane</keyword>
<reference evidence="9" key="1">
    <citation type="submission" date="2016-07" db="EMBL/GenBank/DDBJ databases">
        <authorList>
            <person name="Florea S."/>
            <person name="Webb J.S."/>
            <person name="Jaromczyk J."/>
            <person name="Schardl C.L."/>
        </authorList>
    </citation>
    <scope>NUCLEOTIDE SEQUENCE [LARGE SCALE GENOMIC DNA]</scope>
    <source>
        <strain evidence="9">MV-1</strain>
    </source>
</reference>
<dbReference type="GO" id="GO:0005524">
    <property type="term" value="F:ATP binding"/>
    <property type="evidence" value="ECO:0007669"/>
    <property type="project" value="UniProtKB-KW"/>
</dbReference>
<dbReference type="SUPFAM" id="SSF103481">
    <property type="entry name" value="Multidrug resistance efflux transporter EmrE"/>
    <property type="match status" value="2"/>
</dbReference>
<dbReference type="GO" id="GO:0016020">
    <property type="term" value="C:membrane"/>
    <property type="evidence" value="ECO:0007669"/>
    <property type="project" value="UniProtKB-SubCell"/>
</dbReference>
<feature type="transmembrane region" description="Helical" evidence="6">
    <location>
        <begin position="118"/>
        <end position="136"/>
    </location>
</feature>
<evidence type="ECO:0000313" key="8">
    <source>
        <dbReference type="EMBL" id="OEJ68656.1"/>
    </source>
</evidence>
<feature type="transmembrane region" description="Helical" evidence="6">
    <location>
        <begin position="62"/>
        <end position="81"/>
    </location>
</feature>
<keyword evidence="8" id="KW-0067">ATP-binding</keyword>
<feature type="domain" description="EamA" evidence="7">
    <location>
        <begin position="148"/>
        <end position="278"/>
    </location>
</feature>
<dbReference type="STRING" id="28181.BEN30_05410"/>
<feature type="domain" description="EamA" evidence="7">
    <location>
        <begin position="7"/>
        <end position="132"/>
    </location>
</feature>
<keyword evidence="9" id="KW-1185">Reference proteome</keyword>
<protein>
    <submittedName>
        <fullName evidence="8">Peptide ABC transporter ATP-binding protein</fullName>
    </submittedName>
</protein>
<evidence type="ECO:0000313" key="9">
    <source>
        <dbReference type="Proteomes" id="UP000095347"/>
    </source>
</evidence>
<keyword evidence="4 6" id="KW-1133">Transmembrane helix</keyword>
<feature type="transmembrane region" description="Helical" evidence="6">
    <location>
        <begin position="30"/>
        <end position="50"/>
    </location>
</feature>
<name>A0A1E5QA26_9PROT</name>
<feature type="transmembrane region" description="Helical" evidence="6">
    <location>
        <begin position="174"/>
        <end position="194"/>
    </location>
</feature>
<organism evidence="8 9">
    <name type="scientific">Magnetovibrio blakemorei</name>
    <dbReference type="NCBI Taxonomy" id="28181"/>
    <lineage>
        <taxon>Bacteria</taxon>
        <taxon>Pseudomonadati</taxon>
        <taxon>Pseudomonadota</taxon>
        <taxon>Alphaproteobacteria</taxon>
        <taxon>Rhodospirillales</taxon>
        <taxon>Magnetovibrionaceae</taxon>
        <taxon>Magnetovibrio</taxon>
    </lineage>
</organism>
<feature type="transmembrane region" description="Helical" evidence="6">
    <location>
        <begin position="239"/>
        <end position="255"/>
    </location>
</feature>
<dbReference type="AlphaFoldDB" id="A0A1E5QA26"/>
<feature type="transmembrane region" description="Helical" evidence="6">
    <location>
        <begin position="261"/>
        <end position="278"/>
    </location>
</feature>